<dbReference type="Gene3D" id="3.30.565.10">
    <property type="entry name" value="Histidine kinase-like ATPase, C-terminal domain"/>
    <property type="match status" value="1"/>
</dbReference>
<reference evidence="3 4" key="1">
    <citation type="submission" date="2024-04" db="EMBL/GenBank/DDBJ databases">
        <title>Luteolibacter sp. isolated from soil.</title>
        <authorList>
            <person name="An J."/>
        </authorList>
    </citation>
    <scope>NUCLEOTIDE SEQUENCE [LARGE SCALE GENOMIC DNA]</scope>
    <source>
        <strain evidence="3 4">Y139</strain>
    </source>
</reference>
<evidence type="ECO:0000313" key="4">
    <source>
        <dbReference type="Proteomes" id="UP001371305"/>
    </source>
</evidence>
<feature type="domain" description="Histidine kinase/HSP90-like ATPase" evidence="2">
    <location>
        <begin position="17"/>
        <end position="86"/>
    </location>
</feature>
<protein>
    <submittedName>
        <fullName evidence="3">ATP-binding protein</fullName>
    </submittedName>
</protein>
<proteinExistence type="predicted"/>
<dbReference type="InterPro" id="IPR036890">
    <property type="entry name" value="HATPase_C_sf"/>
</dbReference>
<dbReference type="Pfam" id="PF02518">
    <property type="entry name" value="HATPase_c"/>
    <property type="match status" value="1"/>
</dbReference>
<keyword evidence="4" id="KW-1185">Reference proteome</keyword>
<evidence type="ECO:0000256" key="1">
    <source>
        <dbReference type="SAM" id="MobiDB-lite"/>
    </source>
</evidence>
<keyword evidence="3" id="KW-0067">ATP-binding</keyword>
<evidence type="ECO:0000259" key="2">
    <source>
        <dbReference type="Pfam" id="PF02518"/>
    </source>
</evidence>
<dbReference type="EMBL" id="JBBUKT010000005">
    <property type="protein sequence ID" value="MEK7951722.1"/>
    <property type="molecule type" value="Genomic_DNA"/>
</dbReference>
<feature type="region of interest" description="Disordered" evidence="1">
    <location>
        <begin position="621"/>
        <end position="650"/>
    </location>
</feature>
<name>A0ABU9AXF8_9BACT</name>
<sequence length="650" mass="73837">MNIETSSAVKLFFPNPSLVQVYFEALANSLDAGATDVSVKIEIDGFTAASTLKITITDNGTGFDEESWERFYTIMNPRDTFHKGVGRLVYLRYFDRVHYDSVHSNGAMHRTFLFEHEFEGACDNRPLESARPNRTKLIFTSFNGAKIKSYDDLRPGALKPRIIEQFLPTLYDRHRRGVDFRISLSLETVESKEQKDFTSTEEVITADDLPKFTSVMINATSLDAYRGDVEMLYSVRPGMGQRAQVVIAASIDGRTIPINLLAPGAIPAGYSVTCLFVSDLFDGSADHSRQKLVLPETVKEHELFQVLQRELGSMLSQEVKQIETKNVETKTQFERRFPHLSGLFDDSSVGLIDRDQALEIAQKRFFEAQKEVLQSDELDDETYAKSLELSSRSLTEYVLYREKIIGRMKEMTPDNSEADIHNLIAPRWERFHENGFINDIYRNNAWLLDDKFMSFRTILSEGQMDDVIEAITLQESPIKDEGRPDITMIFSADPAEAPAVDVVVVELKKITDEEKDNQFVINQLLSRARKLAAHCPNIQHIWYYAIIHINLEMEQVLLQYEFVPLFSKGRVFYREFPTRRPNGETVLTPTFVMSLDAVVADAQCRNHTFLEILRAGMRQLDKTPTAESRPSKAAAPAAGNTVPFATSLEN</sequence>
<keyword evidence="3" id="KW-0547">Nucleotide-binding</keyword>
<dbReference type="SUPFAM" id="SSF55874">
    <property type="entry name" value="ATPase domain of HSP90 chaperone/DNA topoisomerase II/histidine kinase"/>
    <property type="match status" value="1"/>
</dbReference>
<dbReference type="Proteomes" id="UP001371305">
    <property type="component" value="Unassembled WGS sequence"/>
</dbReference>
<comment type="caution">
    <text evidence="3">The sequence shown here is derived from an EMBL/GenBank/DDBJ whole genome shotgun (WGS) entry which is preliminary data.</text>
</comment>
<dbReference type="RefSeq" id="WP_341405407.1">
    <property type="nucleotide sequence ID" value="NZ_JBBUKT010000005.1"/>
</dbReference>
<evidence type="ECO:0000313" key="3">
    <source>
        <dbReference type="EMBL" id="MEK7951722.1"/>
    </source>
</evidence>
<accession>A0ABU9AXF8</accession>
<gene>
    <name evidence="3" type="ORF">WKV53_14485</name>
</gene>
<dbReference type="GO" id="GO:0005524">
    <property type="term" value="F:ATP binding"/>
    <property type="evidence" value="ECO:0007669"/>
    <property type="project" value="UniProtKB-KW"/>
</dbReference>
<dbReference type="InterPro" id="IPR003594">
    <property type="entry name" value="HATPase_dom"/>
</dbReference>
<organism evidence="3 4">
    <name type="scientific">Luteolibacter soli</name>
    <dbReference type="NCBI Taxonomy" id="3135280"/>
    <lineage>
        <taxon>Bacteria</taxon>
        <taxon>Pseudomonadati</taxon>
        <taxon>Verrucomicrobiota</taxon>
        <taxon>Verrucomicrobiia</taxon>
        <taxon>Verrucomicrobiales</taxon>
        <taxon>Verrucomicrobiaceae</taxon>
        <taxon>Luteolibacter</taxon>
    </lineage>
</organism>